<dbReference type="CDD" id="cd09274">
    <property type="entry name" value="RNase_HI_RT_Ty3"/>
    <property type="match status" value="1"/>
</dbReference>
<proteinExistence type="predicted"/>
<keyword evidence="5" id="KW-1185">Reference proteome</keyword>
<dbReference type="SUPFAM" id="SSF56672">
    <property type="entry name" value="DNA/RNA polymerases"/>
    <property type="match status" value="1"/>
</dbReference>
<dbReference type="InterPro" id="IPR050951">
    <property type="entry name" value="Retrovirus_Pol_polyprotein"/>
</dbReference>
<dbReference type="InterPro" id="IPR041577">
    <property type="entry name" value="RT_RNaseH_2"/>
</dbReference>
<dbReference type="RefSeq" id="XP_009270530.1">
    <property type="nucleotide sequence ID" value="XM_009272255.1"/>
</dbReference>
<evidence type="ECO:0000259" key="3">
    <source>
        <dbReference type="Pfam" id="PF17921"/>
    </source>
</evidence>
<dbReference type="InterPro" id="IPR043128">
    <property type="entry name" value="Rev_trsase/Diguanyl_cyclase"/>
</dbReference>
<name>R9A985_WALI9</name>
<dbReference type="Pfam" id="PF17921">
    <property type="entry name" value="Integrase_H2C2"/>
    <property type="match status" value="1"/>
</dbReference>
<dbReference type="OrthoDB" id="2446696at2759"/>
<dbReference type="eggNOG" id="KOG0017">
    <property type="taxonomic scope" value="Eukaryota"/>
</dbReference>
<evidence type="ECO:0000256" key="1">
    <source>
        <dbReference type="ARBA" id="ARBA00023268"/>
    </source>
</evidence>
<dbReference type="InterPro" id="IPR041588">
    <property type="entry name" value="Integrase_H2C2"/>
</dbReference>
<evidence type="ECO:0000259" key="2">
    <source>
        <dbReference type="Pfam" id="PF17919"/>
    </source>
</evidence>
<dbReference type="STRING" id="1299270.R9A985"/>
<gene>
    <name evidence="4" type="ORF">J056_004371</name>
</gene>
<feature type="domain" description="Integrase zinc-binding" evidence="3">
    <location>
        <begin position="296"/>
        <end position="339"/>
    </location>
</feature>
<dbReference type="Pfam" id="PF17919">
    <property type="entry name" value="RT_RNaseH_2"/>
    <property type="match status" value="1"/>
</dbReference>
<dbReference type="InterPro" id="IPR043502">
    <property type="entry name" value="DNA/RNA_pol_sf"/>
</dbReference>
<dbReference type="Proteomes" id="UP000014064">
    <property type="component" value="Unassembled WGS sequence"/>
</dbReference>
<dbReference type="FunFam" id="3.30.70.270:FF:000026">
    <property type="entry name" value="Transposon Ty3-G Gag-Pol polyprotein"/>
    <property type="match status" value="1"/>
</dbReference>
<dbReference type="PANTHER" id="PTHR37984">
    <property type="entry name" value="PROTEIN CBG26694"/>
    <property type="match status" value="1"/>
</dbReference>
<dbReference type="GO" id="GO:0003824">
    <property type="term" value="F:catalytic activity"/>
    <property type="evidence" value="ECO:0007669"/>
    <property type="project" value="UniProtKB-KW"/>
</dbReference>
<dbReference type="EMBL" id="KE007297">
    <property type="protein sequence ID" value="EOQ98629.1"/>
    <property type="molecule type" value="Genomic_DNA"/>
</dbReference>
<evidence type="ECO:0000313" key="4">
    <source>
        <dbReference type="EMBL" id="EOQ98629.1"/>
    </source>
</evidence>
<dbReference type="HOGENOM" id="CLU_000384_33_2_1"/>
<dbReference type="Gene3D" id="3.30.70.270">
    <property type="match status" value="1"/>
</dbReference>
<dbReference type="Gene3D" id="1.10.340.70">
    <property type="match status" value="1"/>
</dbReference>
<protein>
    <submittedName>
        <fullName evidence="4">Retrotransposable element Tf2 kDa protein type 1</fullName>
    </submittedName>
</protein>
<sequence length="357" mass="41585">MKQVEFLGYVIDQHGVQPRDDKVKVVLQWPKLNSVPEIQSFMGFVQYYRKFIEGLSQISLPLTELTKKNKKFTWGEEQQRSFDLLKEKLASAPVLKIPTRTGRFIVTTDASGSAVGAVLEQEEDGETRPVAYLSQKLNGSQLNWSIRDKELYAIIVAITKWKHYLLGRSIKVITDHKTIETFGKAEFSSRIAKWSEIWAEFDIEVVYKPGKTNKAADALSRIAEINRLDISRIEDGFQKKLRRDYEKDEKIREIIENVQNQEFSSDNTYKMKGDLLSFSTQPGDIDEERLVLPKGETREIILHDFHDAPVAGHQGTDKVHSSIARHYYWPRMYEDIKKYHLEDWQGHYRYHKENGTW</sequence>
<dbReference type="AlphaFoldDB" id="R9A985"/>
<keyword evidence="1" id="KW-0511">Multifunctional enzyme</keyword>
<dbReference type="KEGG" id="wic:J056_004371"/>
<dbReference type="GeneID" id="20377323"/>
<organism evidence="4 5">
    <name type="scientific">Wallemia ichthyophaga (strain EXF-994 / CBS 113033)</name>
    <dbReference type="NCBI Taxonomy" id="1299270"/>
    <lineage>
        <taxon>Eukaryota</taxon>
        <taxon>Fungi</taxon>
        <taxon>Dikarya</taxon>
        <taxon>Basidiomycota</taxon>
        <taxon>Wallemiomycotina</taxon>
        <taxon>Wallemiomycetes</taxon>
        <taxon>Wallemiales</taxon>
        <taxon>Wallemiaceae</taxon>
        <taxon>Wallemia</taxon>
    </lineage>
</organism>
<dbReference type="OMA" id="RICAECN"/>
<reference evidence="5" key="1">
    <citation type="journal article" date="2013" name="BMC Genomics">
        <title>Genome and transcriptome sequencing of the halophilic fungus Wallemia ichthyophaga: haloadaptations present and absent.</title>
        <authorList>
            <person name="Zajc J."/>
            <person name="Liu Y."/>
            <person name="Dai W."/>
            <person name="Yang Z."/>
            <person name="Hu J."/>
            <person name="Gostincar C."/>
            <person name="Gunde-Cimerman N."/>
        </authorList>
    </citation>
    <scope>NUCLEOTIDE SEQUENCE [LARGE SCALE GENOMIC DNA]</scope>
    <source>
        <strain evidence="5">EXF-994 / CBS 113033</strain>
    </source>
</reference>
<dbReference type="PANTHER" id="PTHR37984:SF5">
    <property type="entry name" value="PROTEIN NYNRIN-LIKE"/>
    <property type="match status" value="1"/>
</dbReference>
<feature type="domain" description="Reverse transcriptase/retrotransposon-derived protein RNase H-like" evidence="2">
    <location>
        <begin position="74"/>
        <end position="172"/>
    </location>
</feature>
<accession>R9A985</accession>
<evidence type="ECO:0000313" key="5">
    <source>
        <dbReference type="Proteomes" id="UP000014064"/>
    </source>
</evidence>